<protein>
    <submittedName>
        <fullName evidence="1">Uncharacterized protein</fullName>
    </submittedName>
</protein>
<comment type="caution">
    <text evidence="1">The sequence shown here is derived from an EMBL/GenBank/DDBJ whole genome shotgun (WGS) entry which is preliminary data.</text>
</comment>
<organism evidence="1 2">
    <name type="scientific">Araneus ventricosus</name>
    <name type="common">Orbweaver spider</name>
    <name type="synonym">Epeira ventricosa</name>
    <dbReference type="NCBI Taxonomy" id="182803"/>
    <lineage>
        <taxon>Eukaryota</taxon>
        <taxon>Metazoa</taxon>
        <taxon>Ecdysozoa</taxon>
        <taxon>Arthropoda</taxon>
        <taxon>Chelicerata</taxon>
        <taxon>Arachnida</taxon>
        <taxon>Araneae</taxon>
        <taxon>Araneomorphae</taxon>
        <taxon>Entelegynae</taxon>
        <taxon>Araneoidea</taxon>
        <taxon>Araneidae</taxon>
        <taxon>Araneus</taxon>
    </lineage>
</organism>
<dbReference type="AlphaFoldDB" id="A0A4Y2AX74"/>
<accession>A0A4Y2AX74</accession>
<proteinExistence type="predicted"/>
<sequence length="113" mass="12462">MSIKRRLCKDFDFWFRFKIVIDLMVLLLGKSAASLTPLKHLKGRGGLVVRSWPWAGGLQVQNPITVKILRVLGLLHAKSYLGVKSPSVGVMRKFGEVGGCRASSSSPERGIKL</sequence>
<dbReference type="EMBL" id="BGPR01000036">
    <property type="protein sequence ID" value="GBL84137.1"/>
    <property type="molecule type" value="Genomic_DNA"/>
</dbReference>
<dbReference type="Proteomes" id="UP000499080">
    <property type="component" value="Unassembled WGS sequence"/>
</dbReference>
<reference evidence="1 2" key="1">
    <citation type="journal article" date="2019" name="Sci. Rep.">
        <title>Orb-weaving spider Araneus ventricosus genome elucidates the spidroin gene catalogue.</title>
        <authorList>
            <person name="Kono N."/>
            <person name="Nakamura H."/>
            <person name="Ohtoshi R."/>
            <person name="Moran D.A.P."/>
            <person name="Shinohara A."/>
            <person name="Yoshida Y."/>
            <person name="Fujiwara M."/>
            <person name="Mori M."/>
            <person name="Tomita M."/>
            <person name="Arakawa K."/>
        </authorList>
    </citation>
    <scope>NUCLEOTIDE SEQUENCE [LARGE SCALE GENOMIC DNA]</scope>
</reference>
<evidence type="ECO:0000313" key="1">
    <source>
        <dbReference type="EMBL" id="GBL84137.1"/>
    </source>
</evidence>
<gene>
    <name evidence="1" type="ORF">AVEN_118553_1</name>
</gene>
<keyword evidence="2" id="KW-1185">Reference proteome</keyword>
<name>A0A4Y2AX74_ARAVE</name>
<evidence type="ECO:0000313" key="2">
    <source>
        <dbReference type="Proteomes" id="UP000499080"/>
    </source>
</evidence>